<feature type="domain" description="Glycosyltransferase 2-like" evidence="1">
    <location>
        <begin position="220"/>
        <end position="342"/>
    </location>
</feature>
<evidence type="ECO:0000313" key="2">
    <source>
        <dbReference type="EMBL" id="KTF04096.1"/>
    </source>
</evidence>
<dbReference type="Pfam" id="PF00535">
    <property type="entry name" value="Glycos_transf_2"/>
    <property type="match status" value="1"/>
</dbReference>
<dbReference type="InterPro" id="IPR001173">
    <property type="entry name" value="Glyco_trans_2-like"/>
</dbReference>
<reference evidence="3" key="2">
    <citation type="submission" date="2023-05" db="EMBL/GenBank/DDBJ databases">
        <title>Genomic Catalog of Human Bladder Bacteria.</title>
        <authorList>
            <person name="Du J."/>
        </authorList>
    </citation>
    <scope>NUCLEOTIDE SEQUENCE</scope>
    <source>
        <strain evidence="3">UMB1304A</strain>
    </source>
</reference>
<dbReference type="PANTHER" id="PTHR43179:SF7">
    <property type="entry name" value="RHAMNOSYLTRANSFERASE WBBL"/>
    <property type="match status" value="1"/>
</dbReference>
<evidence type="ECO:0000313" key="3">
    <source>
        <dbReference type="EMBL" id="MDK8601478.1"/>
    </source>
</evidence>
<organism evidence="2 4">
    <name type="scientific">Trueperella bernardiae</name>
    <dbReference type="NCBI Taxonomy" id="59561"/>
    <lineage>
        <taxon>Bacteria</taxon>
        <taxon>Bacillati</taxon>
        <taxon>Actinomycetota</taxon>
        <taxon>Actinomycetes</taxon>
        <taxon>Actinomycetales</taxon>
        <taxon>Actinomycetaceae</taxon>
        <taxon>Trueperella</taxon>
    </lineage>
</organism>
<dbReference type="OrthoDB" id="7615426at2"/>
<name>A0A0W1KKA1_9ACTO</name>
<dbReference type="RefSeq" id="WP_062613631.1">
    <property type="nucleotide sequence ID" value="NZ_JASPDQ010000005.1"/>
</dbReference>
<dbReference type="EC" id="2.4.-.-" evidence="3"/>
<dbReference type="EMBL" id="LNIZ01000004">
    <property type="protein sequence ID" value="KTF04096.1"/>
    <property type="molecule type" value="Genomic_DNA"/>
</dbReference>
<dbReference type="Proteomes" id="UP000054404">
    <property type="component" value="Unassembled WGS sequence"/>
</dbReference>
<dbReference type="PATRIC" id="fig|59561.3.peg.1062"/>
<dbReference type="GO" id="GO:0016757">
    <property type="term" value="F:glycosyltransferase activity"/>
    <property type="evidence" value="ECO:0007669"/>
    <property type="project" value="UniProtKB-KW"/>
</dbReference>
<dbReference type="PANTHER" id="PTHR43179">
    <property type="entry name" value="RHAMNOSYLTRANSFERASE WBBL"/>
    <property type="match status" value="1"/>
</dbReference>
<dbReference type="AlphaFoldDB" id="A0A0W1KKA1"/>
<dbReference type="STRING" id="59561.AQZ59_01072"/>
<gene>
    <name evidence="2" type="ORF">AQZ59_01072</name>
    <name evidence="3" type="ORF">QP858_03250</name>
</gene>
<evidence type="ECO:0000313" key="4">
    <source>
        <dbReference type="Proteomes" id="UP000054404"/>
    </source>
</evidence>
<dbReference type="Gene3D" id="3.90.550.10">
    <property type="entry name" value="Spore Coat Polysaccharide Biosynthesis Protein SpsA, Chain A"/>
    <property type="match status" value="1"/>
</dbReference>
<accession>A0A0W1KKA1</accession>
<dbReference type="EMBL" id="JASPDQ010000005">
    <property type="protein sequence ID" value="MDK8601478.1"/>
    <property type="molecule type" value="Genomic_DNA"/>
</dbReference>
<sequence length="471" mass="49556">MKVLALHAGPASTDIPAWAASLPAGWELVRAEAGEHGAPRPKDVTFPEDELVWLLPAGVSPATGAIEALSVWLARSPGRPASAFYGDTLAAGHPLTRPRAERYALWAAASAGDSIVVRAGLLRATLAALVDPAEWWYQLRLAAIDDGLEHIPVFLDSWDAPATSATDAVFAPGVGPAPFSWAARAAVLEALAYVRASERATPAGARLALGGPTDQASVSVIIPSIGTPITTPEGIEPALLRCLRSLSETTEVKEIIVVAGPRMPETVLDQAADFGVQVVRVAGQFNFSASINAGAAAASGTHLLLLNDDVEATSPGWLDSLLGLATLGDVGAVGARLMFPGGTIQHAGIVVSPRNLEPNHLYMGLRPEDIADPVASGLAHFLAVTGACLLVSRENFHAVGGLTEELPLNYNDVDFCLKLHACGLTNLQDNAVSLIHRESTTRTHVLTDREAGWMAQWEPWIGQDPYVNVWG</sequence>
<dbReference type="Proteomes" id="UP001225576">
    <property type="component" value="Unassembled WGS sequence"/>
</dbReference>
<comment type="caution">
    <text evidence="2">The sequence shown here is derived from an EMBL/GenBank/DDBJ whole genome shotgun (WGS) entry which is preliminary data.</text>
</comment>
<dbReference type="SUPFAM" id="SSF53448">
    <property type="entry name" value="Nucleotide-diphospho-sugar transferases"/>
    <property type="match status" value="1"/>
</dbReference>
<keyword evidence="4" id="KW-1185">Reference proteome</keyword>
<proteinExistence type="predicted"/>
<keyword evidence="2" id="KW-0808">Transferase</keyword>
<keyword evidence="3" id="KW-0328">Glycosyltransferase</keyword>
<protein>
    <submittedName>
        <fullName evidence="2">Glycosyl transferase family 2</fullName>
    </submittedName>
    <submittedName>
        <fullName evidence="3">Glycosyltransferase</fullName>
        <ecNumber evidence="3">2.4.-.-</ecNumber>
    </submittedName>
</protein>
<evidence type="ECO:0000259" key="1">
    <source>
        <dbReference type="Pfam" id="PF00535"/>
    </source>
</evidence>
<dbReference type="InterPro" id="IPR029044">
    <property type="entry name" value="Nucleotide-diphossugar_trans"/>
</dbReference>
<reference evidence="2 4" key="1">
    <citation type="submission" date="2015-11" db="EMBL/GenBank/DDBJ databases">
        <title>Draft Genome Sequence of the Type Strain Trueperella bernardiae LCDC 89-0504T, Isolated from Blood Culture.</title>
        <authorList>
            <person name="Bernier A.-M."/>
            <person name="Bernard K."/>
        </authorList>
    </citation>
    <scope>NUCLEOTIDE SEQUENCE [LARGE SCALE GENOMIC DNA]</scope>
    <source>
        <strain evidence="2 4">LCDC 89-0504</strain>
    </source>
</reference>